<dbReference type="PROSITE" id="PS51257">
    <property type="entry name" value="PROKAR_LIPOPROTEIN"/>
    <property type="match status" value="1"/>
</dbReference>
<evidence type="ECO:0000313" key="3">
    <source>
        <dbReference type="Proteomes" id="UP000737402"/>
    </source>
</evidence>
<protein>
    <recommendedName>
        <fullName evidence="1">YhfM-like domain-containing protein</fullName>
    </recommendedName>
</protein>
<comment type="caution">
    <text evidence="2">The sequence shown here is derived from an EMBL/GenBank/DDBJ whole genome shotgun (WGS) entry which is preliminary data.</text>
</comment>
<name>A0ABS2P4Q1_9BACI</name>
<organism evidence="2 3">
    <name type="scientific">Sutcliffiella tianshenii</name>
    <dbReference type="NCBI Taxonomy" id="1463404"/>
    <lineage>
        <taxon>Bacteria</taxon>
        <taxon>Bacillati</taxon>
        <taxon>Bacillota</taxon>
        <taxon>Bacilli</taxon>
        <taxon>Bacillales</taxon>
        <taxon>Bacillaceae</taxon>
        <taxon>Sutcliffiella</taxon>
    </lineage>
</organism>
<dbReference type="EMBL" id="JAFBED010000012">
    <property type="protein sequence ID" value="MBM7621937.1"/>
    <property type="molecule type" value="Genomic_DNA"/>
</dbReference>
<dbReference type="CDD" id="cd13120">
    <property type="entry name" value="BF2867_like_N"/>
    <property type="match status" value="1"/>
</dbReference>
<proteinExistence type="predicted"/>
<dbReference type="RefSeq" id="WP_204418990.1">
    <property type="nucleotide sequence ID" value="NZ_JAFBED010000012.1"/>
</dbReference>
<keyword evidence="3" id="KW-1185">Reference proteome</keyword>
<feature type="domain" description="YhfM-like" evidence="1">
    <location>
        <begin position="44"/>
        <end position="127"/>
    </location>
</feature>
<dbReference type="Pfam" id="PF26353">
    <property type="entry name" value="YhfM"/>
    <property type="match status" value="1"/>
</dbReference>
<sequence>MKKTITVLFLLFIIAGCSKSIFPSDLKQVDVFEMASFSETVDESLRTFTNEDDIGVFTNAFETAKKEQGIADMADPQYKVILGDKTYFMWLPEEAGDMKGSIMDVTDTHTLYVLSRPSTDELVGVLKK</sequence>
<gene>
    <name evidence="2" type="ORF">JOC95_003845</name>
</gene>
<accession>A0ABS2P4Q1</accession>
<evidence type="ECO:0000259" key="1">
    <source>
        <dbReference type="Pfam" id="PF26353"/>
    </source>
</evidence>
<dbReference type="InterPro" id="IPR058780">
    <property type="entry name" value="YhfM-like_dom"/>
</dbReference>
<evidence type="ECO:0000313" key="2">
    <source>
        <dbReference type="EMBL" id="MBM7621937.1"/>
    </source>
</evidence>
<reference evidence="2 3" key="1">
    <citation type="submission" date="2021-01" db="EMBL/GenBank/DDBJ databases">
        <title>Genomic Encyclopedia of Type Strains, Phase IV (KMG-IV): sequencing the most valuable type-strain genomes for metagenomic binning, comparative biology and taxonomic classification.</title>
        <authorList>
            <person name="Goeker M."/>
        </authorList>
    </citation>
    <scope>NUCLEOTIDE SEQUENCE [LARGE SCALE GENOMIC DNA]</scope>
    <source>
        <strain evidence="2 3">DSM 25879</strain>
    </source>
</reference>
<dbReference type="Proteomes" id="UP000737402">
    <property type="component" value="Unassembled WGS sequence"/>
</dbReference>